<keyword evidence="8" id="KW-1185">Reference proteome</keyword>
<keyword evidence="6" id="KW-0472">Membrane</keyword>
<name>A0AAN9PC82_CLITE</name>
<reference evidence="7 8" key="1">
    <citation type="submission" date="2024-01" db="EMBL/GenBank/DDBJ databases">
        <title>The genomes of 5 underutilized Papilionoideae crops provide insights into root nodulation and disease resistance.</title>
        <authorList>
            <person name="Yuan L."/>
        </authorList>
    </citation>
    <scope>NUCLEOTIDE SEQUENCE [LARGE SCALE GENOMIC DNA]</scope>
    <source>
        <strain evidence="7">LY-2023</strain>
        <tissue evidence="7">Leaf</tissue>
    </source>
</reference>
<keyword evidence="4" id="KW-1001">Plastid inner membrane</keyword>
<evidence type="ECO:0000256" key="5">
    <source>
        <dbReference type="ARBA" id="ARBA00022989"/>
    </source>
</evidence>
<keyword evidence="4" id="KW-0934">Plastid</keyword>
<dbReference type="PANTHER" id="PTHR42826">
    <property type="entry name" value="DICARBOXYLATE TRANSPORTER 2.1, CHLOROPLASTIC"/>
    <property type="match status" value="1"/>
</dbReference>
<dbReference type="GO" id="GO:0015140">
    <property type="term" value="F:malate transmembrane transporter activity"/>
    <property type="evidence" value="ECO:0007669"/>
    <property type="project" value="UniProtKB-ARBA"/>
</dbReference>
<dbReference type="AlphaFoldDB" id="A0AAN9PC82"/>
<dbReference type="EMBL" id="JAYKXN010000004">
    <property type="protein sequence ID" value="KAK7292851.1"/>
    <property type="molecule type" value="Genomic_DNA"/>
</dbReference>
<proteinExistence type="inferred from homology"/>
<evidence type="ECO:0000256" key="3">
    <source>
        <dbReference type="ARBA" id="ARBA00022692"/>
    </source>
</evidence>
<evidence type="ECO:0000256" key="6">
    <source>
        <dbReference type="ARBA" id="ARBA00023136"/>
    </source>
</evidence>
<dbReference type="Pfam" id="PF00939">
    <property type="entry name" value="Na_sulph_symp"/>
    <property type="match status" value="1"/>
</dbReference>
<protein>
    <submittedName>
        <fullName evidence="7">Uncharacterized protein</fullName>
    </submittedName>
</protein>
<evidence type="ECO:0000313" key="7">
    <source>
        <dbReference type="EMBL" id="KAK7292851.1"/>
    </source>
</evidence>
<dbReference type="InterPro" id="IPR030676">
    <property type="entry name" value="CitT-rel"/>
</dbReference>
<comment type="similarity">
    <text evidence="2">Belongs to the SLC13A/DASS transporter (TC 2.A.47) family. DIT1 subfamily.</text>
</comment>
<dbReference type="Proteomes" id="UP001359559">
    <property type="component" value="Unassembled WGS sequence"/>
</dbReference>
<keyword evidence="3" id="KW-0812">Transmembrane</keyword>
<dbReference type="InterPro" id="IPR001898">
    <property type="entry name" value="SLC13A/DASS"/>
</dbReference>
<evidence type="ECO:0000256" key="4">
    <source>
        <dbReference type="ARBA" id="ARBA00022780"/>
    </source>
</evidence>
<evidence type="ECO:0000256" key="1">
    <source>
        <dbReference type="ARBA" id="ARBA00004478"/>
    </source>
</evidence>
<accession>A0AAN9PC82</accession>
<gene>
    <name evidence="7" type="ORF">RJT34_15705</name>
</gene>
<organism evidence="7 8">
    <name type="scientific">Clitoria ternatea</name>
    <name type="common">Butterfly pea</name>
    <dbReference type="NCBI Taxonomy" id="43366"/>
    <lineage>
        <taxon>Eukaryota</taxon>
        <taxon>Viridiplantae</taxon>
        <taxon>Streptophyta</taxon>
        <taxon>Embryophyta</taxon>
        <taxon>Tracheophyta</taxon>
        <taxon>Spermatophyta</taxon>
        <taxon>Magnoliopsida</taxon>
        <taxon>eudicotyledons</taxon>
        <taxon>Gunneridae</taxon>
        <taxon>Pentapetalae</taxon>
        <taxon>rosids</taxon>
        <taxon>fabids</taxon>
        <taxon>Fabales</taxon>
        <taxon>Fabaceae</taxon>
        <taxon>Papilionoideae</taxon>
        <taxon>50 kb inversion clade</taxon>
        <taxon>NPAAA clade</taxon>
        <taxon>indigoferoid/millettioid clade</taxon>
        <taxon>Phaseoleae</taxon>
        <taxon>Clitoria</taxon>
    </lineage>
</organism>
<sequence length="83" mass="9007">MGKSTLGLSYGLTFSEVLIALAMPSITARVGGVFLPNEHKFAFPLLLLLLYEVGLMKEVVVMDGFGGEEGRFLLCPQDICRNA</sequence>
<comment type="subcellular location">
    <subcellularLocation>
        <location evidence="1">Plastid</location>
        <location evidence="1">Chloroplast inner membrane</location>
        <topology evidence="1">Multi-pass membrane protein</topology>
    </subcellularLocation>
</comment>
<evidence type="ECO:0000256" key="2">
    <source>
        <dbReference type="ARBA" id="ARBA00007349"/>
    </source>
</evidence>
<dbReference type="GO" id="GO:0009706">
    <property type="term" value="C:chloroplast inner membrane"/>
    <property type="evidence" value="ECO:0007669"/>
    <property type="project" value="UniProtKB-SubCell"/>
</dbReference>
<comment type="caution">
    <text evidence="7">The sequence shown here is derived from an EMBL/GenBank/DDBJ whole genome shotgun (WGS) entry which is preliminary data.</text>
</comment>
<keyword evidence="5" id="KW-1133">Transmembrane helix</keyword>
<evidence type="ECO:0000313" key="8">
    <source>
        <dbReference type="Proteomes" id="UP001359559"/>
    </source>
</evidence>